<dbReference type="GO" id="GO:0005737">
    <property type="term" value="C:cytoplasm"/>
    <property type="evidence" value="ECO:0007669"/>
    <property type="project" value="TreeGrafter"/>
</dbReference>
<dbReference type="GO" id="GO:0016887">
    <property type="term" value="F:ATP hydrolysis activity"/>
    <property type="evidence" value="ECO:0007669"/>
    <property type="project" value="InterPro"/>
</dbReference>
<evidence type="ECO:0000313" key="2">
    <source>
        <dbReference type="Proteomes" id="UP000042997"/>
    </source>
</evidence>
<organism evidence="1 2">
    <name type="scientific">Rhodococcus ruber</name>
    <dbReference type="NCBI Taxonomy" id="1830"/>
    <lineage>
        <taxon>Bacteria</taxon>
        <taxon>Bacillati</taxon>
        <taxon>Actinomycetota</taxon>
        <taxon>Actinomycetes</taxon>
        <taxon>Mycobacteriales</taxon>
        <taxon>Nocardiaceae</taxon>
        <taxon>Rhodococcus</taxon>
    </lineage>
</organism>
<proteinExistence type="predicted"/>
<reference evidence="1 2" key="1">
    <citation type="journal article" date="2014" name="Genome Announc.">
        <title>Draft Genome Sequence of Propane- and Butane-Oxidizing Actinobacterium Rhodococcus ruber IEGM 231.</title>
        <authorList>
            <person name="Ivshina I.B."/>
            <person name="Kuyukina M.S."/>
            <person name="Krivoruchko A.V."/>
            <person name="Barbe V."/>
            <person name="Fischer C."/>
        </authorList>
    </citation>
    <scope>NUCLEOTIDE SEQUENCE [LARGE SCALE GENOMIC DNA]</scope>
</reference>
<dbReference type="Pfam" id="PF03969">
    <property type="entry name" value="AFG1_ATPase"/>
    <property type="match status" value="1"/>
</dbReference>
<gene>
    <name evidence="1" type="ORF">RHRU231_740085</name>
</gene>
<dbReference type="GO" id="GO:0005524">
    <property type="term" value="F:ATP binding"/>
    <property type="evidence" value="ECO:0007669"/>
    <property type="project" value="InterPro"/>
</dbReference>
<name>A0A098BQZ3_9NOCA</name>
<dbReference type="InterPro" id="IPR005654">
    <property type="entry name" value="ATPase_AFG1-like"/>
</dbReference>
<dbReference type="AlphaFoldDB" id="A0A098BQZ3"/>
<dbReference type="eggNOG" id="COG1485">
    <property type="taxonomic scope" value="Bacteria"/>
</dbReference>
<dbReference type="PANTHER" id="PTHR12169">
    <property type="entry name" value="ATPASE N2B"/>
    <property type="match status" value="1"/>
</dbReference>
<sequence length="320" mass="34705">MDDPHQRAGAEALHRLGGDLAARRASPSGVYLWGPVGRGKTWLMDRFLETVPVPARRHHFHGFFTALHAHAHRLGSIDDAVDAAVGDARVLCFDEFHVHDIGDGMLVARAVRTLLGRGVALVATSNYPPSGLLPNPLFHHLFEPTIVLLERRMEVVEVGGPIDRRRTAAPAPDGGFGSGEFLSPGVLDLPEPGERRTLRPSGRALPALAVRGGVVWFDFADLCCAPTAPADYLAVLRDHPEWIVTGVPPLREVDPDALRRFGNVVDVLCDAGVRLTVCATVARADFATSVPAEPDVDRLLSRLALLREPARAWIQDSQTL</sequence>
<dbReference type="InterPro" id="IPR027417">
    <property type="entry name" value="P-loop_NTPase"/>
</dbReference>
<accession>A0A098BQZ3</accession>
<dbReference type="NCBIfam" id="NF040713">
    <property type="entry name" value="ZapE"/>
    <property type="match status" value="1"/>
</dbReference>
<dbReference type="GO" id="GO:0032153">
    <property type="term" value="C:cell division site"/>
    <property type="evidence" value="ECO:0007669"/>
    <property type="project" value="TreeGrafter"/>
</dbReference>
<dbReference type="GO" id="GO:0051301">
    <property type="term" value="P:cell division"/>
    <property type="evidence" value="ECO:0007669"/>
    <property type="project" value="TreeGrafter"/>
</dbReference>
<dbReference type="Proteomes" id="UP000042997">
    <property type="component" value="Unassembled WGS sequence"/>
</dbReference>
<evidence type="ECO:0000313" key="1">
    <source>
        <dbReference type="EMBL" id="CDZ90642.1"/>
    </source>
</evidence>
<protein>
    <submittedName>
        <fullName evidence="1">Uncharacterized protein</fullName>
    </submittedName>
</protein>
<dbReference type="EMBL" id="CCSD01000088">
    <property type="protein sequence ID" value="CDZ90642.1"/>
    <property type="molecule type" value="Genomic_DNA"/>
</dbReference>
<dbReference type="SUPFAM" id="SSF52540">
    <property type="entry name" value="P-loop containing nucleoside triphosphate hydrolases"/>
    <property type="match status" value="1"/>
</dbReference>
<dbReference type="PANTHER" id="PTHR12169:SF6">
    <property type="entry name" value="AFG1-LIKE ATPASE"/>
    <property type="match status" value="1"/>
</dbReference>
<dbReference type="Gene3D" id="3.40.50.300">
    <property type="entry name" value="P-loop containing nucleotide triphosphate hydrolases"/>
    <property type="match status" value="1"/>
</dbReference>